<organism evidence="11 12">
    <name type="scientific">Schwartzia succinivorans DSM 10502</name>
    <dbReference type="NCBI Taxonomy" id="1123243"/>
    <lineage>
        <taxon>Bacteria</taxon>
        <taxon>Bacillati</taxon>
        <taxon>Bacillota</taxon>
        <taxon>Negativicutes</taxon>
        <taxon>Selenomonadales</taxon>
        <taxon>Selenomonadaceae</taxon>
        <taxon>Schwartzia</taxon>
    </lineage>
</organism>
<evidence type="ECO:0000256" key="2">
    <source>
        <dbReference type="ARBA" id="ARBA00006742"/>
    </source>
</evidence>
<dbReference type="GO" id="GO:0015031">
    <property type="term" value="P:protein transport"/>
    <property type="evidence" value="ECO:0007669"/>
    <property type="project" value="UniProtKB-KW"/>
</dbReference>
<evidence type="ECO:0000256" key="8">
    <source>
        <dbReference type="ARBA" id="ARBA00023010"/>
    </source>
</evidence>
<protein>
    <submittedName>
        <fullName evidence="11">Preprotein translocase subunit YajC</fullName>
    </submittedName>
</protein>
<keyword evidence="3" id="KW-0813">Transport</keyword>
<evidence type="ECO:0000256" key="10">
    <source>
        <dbReference type="SAM" id="Phobius"/>
    </source>
</evidence>
<keyword evidence="8" id="KW-0811">Translocation</keyword>
<dbReference type="SMART" id="SM01323">
    <property type="entry name" value="YajC"/>
    <property type="match status" value="1"/>
</dbReference>
<evidence type="ECO:0000256" key="7">
    <source>
        <dbReference type="ARBA" id="ARBA00022989"/>
    </source>
</evidence>
<dbReference type="Proteomes" id="UP000184404">
    <property type="component" value="Unassembled WGS sequence"/>
</dbReference>
<evidence type="ECO:0000256" key="6">
    <source>
        <dbReference type="ARBA" id="ARBA00022927"/>
    </source>
</evidence>
<dbReference type="RefSeq" id="WP_234988249.1">
    <property type="nucleotide sequence ID" value="NZ_FQUG01000003.1"/>
</dbReference>
<dbReference type="EMBL" id="FQUG01000003">
    <property type="protein sequence ID" value="SHE66389.1"/>
    <property type="molecule type" value="Genomic_DNA"/>
</dbReference>
<accession>A0A1M4VBR9</accession>
<dbReference type="Pfam" id="PF02699">
    <property type="entry name" value="YajC"/>
    <property type="match status" value="1"/>
</dbReference>
<name>A0A1M4VBR9_9FIRM</name>
<dbReference type="GO" id="GO:0005886">
    <property type="term" value="C:plasma membrane"/>
    <property type="evidence" value="ECO:0007669"/>
    <property type="project" value="UniProtKB-SubCell"/>
</dbReference>
<evidence type="ECO:0000256" key="3">
    <source>
        <dbReference type="ARBA" id="ARBA00022448"/>
    </source>
</evidence>
<comment type="subcellular location">
    <subcellularLocation>
        <location evidence="1">Cell membrane</location>
        <topology evidence="1">Single-pass membrane protein</topology>
    </subcellularLocation>
</comment>
<dbReference type="NCBIfam" id="TIGR00739">
    <property type="entry name" value="yajC"/>
    <property type="match status" value="1"/>
</dbReference>
<dbReference type="PANTHER" id="PTHR33909:SF1">
    <property type="entry name" value="SEC TRANSLOCON ACCESSORY COMPLEX SUBUNIT YAJC"/>
    <property type="match status" value="1"/>
</dbReference>
<keyword evidence="9 10" id="KW-0472">Membrane</keyword>
<dbReference type="InterPro" id="IPR003849">
    <property type="entry name" value="Preprotein_translocase_YajC"/>
</dbReference>
<dbReference type="STRING" id="1123243.SAMN02745190_00957"/>
<dbReference type="PRINTS" id="PR01853">
    <property type="entry name" value="YAJCTRNLCASE"/>
</dbReference>
<feature type="transmembrane region" description="Helical" evidence="10">
    <location>
        <begin position="6"/>
        <end position="27"/>
    </location>
</feature>
<proteinExistence type="inferred from homology"/>
<keyword evidence="4" id="KW-1003">Cell membrane</keyword>
<dbReference type="AlphaFoldDB" id="A0A1M4VBR9"/>
<keyword evidence="5 10" id="KW-0812">Transmembrane</keyword>
<keyword evidence="7 10" id="KW-1133">Transmembrane helix</keyword>
<sequence length="109" mass="12254">MSQETLAMLSTYGPLVAVMILFYFMLYRPQKAEQQRRKEMLDNLKVGNEVMTVGGIYGTISRMEDNVLHLEIADKVVIKIARSAVNTNITTRTSAKAGVDMHSNEMKAE</sequence>
<evidence type="ECO:0000256" key="9">
    <source>
        <dbReference type="ARBA" id="ARBA00023136"/>
    </source>
</evidence>
<gene>
    <name evidence="11" type="ORF">SAMN02745190_00957</name>
</gene>
<comment type="similarity">
    <text evidence="2">Belongs to the YajC family.</text>
</comment>
<dbReference type="PANTHER" id="PTHR33909">
    <property type="entry name" value="SEC TRANSLOCON ACCESSORY COMPLEX SUBUNIT YAJC"/>
    <property type="match status" value="1"/>
</dbReference>
<evidence type="ECO:0000256" key="4">
    <source>
        <dbReference type="ARBA" id="ARBA00022475"/>
    </source>
</evidence>
<keyword evidence="12" id="KW-1185">Reference proteome</keyword>
<reference evidence="11 12" key="1">
    <citation type="submission" date="2016-11" db="EMBL/GenBank/DDBJ databases">
        <authorList>
            <person name="Jaros S."/>
            <person name="Januszkiewicz K."/>
            <person name="Wedrychowicz H."/>
        </authorList>
    </citation>
    <scope>NUCLEOTIDE SEQUENCE [LARGE SCALE GENOMIC DNA]</scope>
    <source>
        <strain evidence="11 12">DSM 10502</strain>
    </source>
</reference>
<evidence type="ECO:0000256" key="1">
    <source>
        <dbReference type="ARBA" id="ARBA00004162"/>
    </source>
</evidence>
<keyword evidence="6" id="KW-0653">Protein transport</keyword>
<evidence type="ECO:0000256" key="5">
    <source>
        <dbReference type="ARBA" id="ARBA00022692"/>
    </source>
</evidence>
<evidence type="ECO:0000313" key="11">
    <source>
        <dbReference type="EMBL" id="SHE66389.1"/>
    </source>
</evidence>
<evidence type="ECO:0000313" key="12">
    <source>
        <dbReference type="Proteomes" id="UP000184404"/>
    </source>
</evidence>